<dbReference type="STRING" id="1993.SAMN04489713_102394"/>
<dbReference type="Proteomes" id="UP000183413">
    <property type="component" value="Unassembled WGS sequence"/>
</dbReference>
<dbReference type="CDD" id="cd00009">
    <property type="entry name" value="AAA"/>
    <property type="match status" value="2"/>
</dbReference>
<dbReference type="InParanoid" id="A0A1I4ZZT9"/>
<dbReference type="InterPro" id="IPR003959">
    <property type="entry name" value="ATPase_AAA_core"/>
</dbReference>
<dbReference type="Gene3D" id="3.40.50.300">
    <property type="entry name" value="P-loop containing nucleotide triphosphate hydrolases"/>
    <property type="match status" value="3"/>
</dbReference>
<sequence>MSSPRLPDHLEVLLTEEPVLDVYAYGPWRVPDGLYEEMRERAVAYNTDQRAVVLTRQLSDFYGSDTSAAGAEQWSLLTFLLGASAVRGGSRGDVDYELLSDFLATPESAVRDPAAWFTQGGRWRPPGLWLPEPAGDDRERRAVMFELARDGLDVFEGLEPIERRRRALMDLFDRRAADPELREIDMTVPNRRLEDAWVSGLTDEELAVLPELSGPVGYLGWAVGGLDTAHERLAGTVADGDEPDTALARLLLAAEAPVVPAELAVVLGTARYENVEERFRAAREGYSAEAWQYEVRAWLARGLVAGEADAARAWLDMAVRVTGAVQGLPDAPVSPRCRVPVRPFQADLRRLFTVRRVFNTLAFGSGGAAGGDAKESPARPEADGRPLVGQPELSRLLLDAVSARLDGVRAVRLLVAGPEGTGKGTAAEIAESLLAKGGAVRESLWISDQVFASLGVSDAVLWLQARVRDCLEGRMLLVVDDLEKLAAHERCGAAAAEELRRLMARSPSLNVIALCRPGGDRRLFEANPALVRAFDVARTRDFAEDDLAELFTLAVDRRGGKAAPEVAATAAGILRRTPPLLNLRGARLVEQMAGQALAAAERRAAAPGDEGPESGEVLESGEAPGEETEAQRPRGPVEVTAADLPQRLIAGRPAEADPLAELAACVGIEPVKREVEALVAEAKAVRLRREAGMPATWRPRHLVFAGNPGTGKSTVAGIIGRIYADLGVLATGHLVEVERADLLGDYAGESVQRVRRTVEQAHGGVLVVRDAHTLVSAAPDLVRGREALDVLLSTVQAHPEDLVVVLTGPEAELNGLLKSHPDLAAYFPRTVRFPDLTPDEMAEVFAGKAEDAGFALAPGVLDKVRSLAQSAPREHGAGNARAMVALLDRAVALQGRRVLADGIVDETESLDEILLADVPDTLTRGAGDVPGDPLAEIERLVGLAEIKQEVARLAAEARADRLRRDADIVPAAPARHMVFMGNPGTAKTTIARLIAAVYARLGLLSSGHLVEVTRADLVAEFVGQTAPRVRAVVERALGGVLFLDEAYALTTAGGDRRDFGHEAISELLRLMEEHRGDLVVIVAGYDAEMEDFLKANPGLRGRFPKVLRFPDYSDDELVTIFEVMAADAGFTLAEGVVEALRGLVASHRRDASFGNARLVRNLLEAAISRQALRITSGGEVDVAEVRLLRSADLPDAPPREPSIGFGAYI</sequence>
<dbReference type="EMBL" id="FOVH01000002">
    <property type="protein sequence ID" value="SFN55559.1"/>
    <property type="molecule type" value="Genomic_DNA"/>
</dbReference>
<dbReference type="AlphaFoldDB" id="A0A1I4ZZT9"/>
<organism evidence="6 7">
    <name type="scientific">Actinomadura madurae</name>
    <dbReference type="NCBI Taxonomy" id="1993"/>
    <lineage>
        <taxon>Bacteria</taxon>
        <taxon>Bacillati</taxon>
        <taxon>Actinomycetota</taxon>
        <taxon>Actinomycetes</taxon>
        <taxon>Streptosporangiales</taxon>
        <taxon>Thermomonosporaceae</taxon>
        <taxon>Actinomadura</taxon>
    </lineage>
</organism>
<dbReference type="RefSeq" id="WP_075020360.1">
    <property type="nucleotide sequence ID" value="NZ_FOVH01000002.1"/>
</dbReference>
<evidence type="ECO:0000256" key="4">
    <source>
        <dbReference type="SAM" id="MobiDB-lite"/>
    </source>
</evidence>
<reference evidence="6 7" key="1">
    <citation type="submission" date="2016-10" db="EMBL/GenBank/DDBJ databases">
        <authorList>
            <person name="de Groot N.N."/>
        </authorList>
    </citation>
    <scope>NUCLEOTIDE SEQUENCE [LARGE SCALE GENOMIC DNA]</scope>
    <source>
        <strain evidence="6 7">DSM 43067</strain>
    </source>
</reference>
<evidence type="ECO:0000313" key="7">
    <source>
        <dbReference type="Proteomes" id="UP000183413"/>
    </source>
</evidence>
<dbReference type="Pfam" id="PF17866">
    <property type="entry name" value="AAA_lid_6"/>
    <property type="match status" value="1"/>
</dbReference>
<dbReference type="PANTHER" id="PTHR43392">
    <property type="entry name" value="AAA-TYPE ATPASE FAMILY PROTEIN / ANKYRIN REPEAT FAMILY PROTEIN"/>
    <property type="match status" value="1"/>
</dbReference>
<dbReference type="SUPFAM" id="SSF52540">
    <property type="entry name" value="P-loop containing nucleoside triphosphate hydrolases"/>
    <property type="match status" value="3"/>
</dbReference>
<dbReference type="eggNOG" id="COG0464">
    <property type="taxonomic scope" value="Bacteria"/>
</dbReference>
<dbReference type="Gene3D" id="1.10.8.60">
    <property type="match status" value="2"/>
</dbReference>
<dbReference type="PANTHER" id="PTHR43392:SF2">
    <property type="entry name" value="AAA-TYPE ATPASE FAMILY PROTEIN _ ANKYRIN REPEAT FAMILY PROTEIN"/>
    <property type="match status" value="1"/>
</dbReference>
<evidence type="ECO:0000313" key="6">
    <source>
        <dbReference type="EMBL" id="SFN55559.1"/>
    </source>
</evidence>
<feature type="domain" description="AAA+ ATPase" evidence="5">
    <location>
        <begin position="973"/>
        <end position="1113"/>
    </location>
</feature>
<comment type="similarity">
    <text evidence="1">Belongs to the CbxX/CfxQ family.</text>
</comment>
<evidence type="ECO:0000256" key="2">
    <source>
        <dbReference type="ARBA" id="ARBA00022741"/>
    </source>
</evidence>
<dbReference type="Pfam" id="PF00004">
    <property type="entry name" value="AAA"/>
    <property type="match status" value="2"/>
</dbReference>
<dbReference type="PRINTS" id="PR00819">
    <property type="entry name" value="CBXCFQXSUPER"/>
</dbReference>
<accession>A0A1I4ZZT9</accession>
<protein>
    <submittedName>
        <fullName evidence="6">AAA+-type ATPase, SpoVK/Ycf46/Vps4 family</fullName>
    </submittedName>
</protein>
<gene>
    <name evidence="6" type="ORF">SAMN04489713_102394</name>
</gene>
<proteinExistence type="inferred from homology"/>
<keyword evidence="2" id="KW-0547">Nucleotide-binding</keyword>
<evidence type="ECO:0000256" key="3">
    <source>
        <dbReference type="ARBA" id="ARBA00022840"/>
    </source>
</evidence>
<feature type="domain" description="AAA+ ATPase" evidence="5">
    <location>
        <begin position="698"/>
        <end position="837"/>
    </location>
</feature>
<dbReference type="FunFam" id="3.40.50.300:FF:000216">
    <property type="entry name" value="Type VII secretion ATPase EccA"/>
    <property type="match status" value="1"/>
</dbReference>
<feature type="region of interest" description="Disordered" evidence="4">
    <location>
        <begin position="600"/>
        <end position="638"/>
    </location>
</feature>
<evidence type="ECO:0000259" key="5">
    <source>
        <dbReference type="SMART" id="SM00382"/>
    </source>
</evidence>
<feature type="domain" description="AAA+ ATPase" evidence="5">
    <location>
        <begin position="409"/>
        <end position="543"/>
    </location>
</feature>
<keyword evidence="7" id="KW-1185">Reference proteome</keyword>
<dbReference type="GO" id="GO:0005524">
    <property type="term" value="F:ATP binding"/>
    <property type="evidence" value="ECO:0007669"/>
    <property type="project" value="UniProtKB-KW"/>
</dbReference>
<dbReference type="InterPro" id="IPR000641">
    <property type="entry name" value="CbxX/CfxQ"/>
</dbReference>
<dbReference type="InterPro" id="IPR027417">
    <property type="entry name" value="P-loop_NTPase"/>
</dbReference>
<dbReference type="SMART" id="SM00382">
    <property type="entry name" value="AAA"/>
    <property type="match status" value="3"/>
</dbReference>
<dbReference type="InterPro" id="IPR041627">
    <property type="entry name" value="AAA_lid_6"/>
</dbReference>
<keyword evidence="3" id="KW-0067">ATP-binding</keyword>
<evidence type="ECO:0000256" key="1">
    <source>
        <dbReference type="ARBA" id="ARBA00010378"/>
    </source>
</evidence>
<dbReference type="InterPro" id="IPR050773">
    <property type="entry name" value="CbxX/CfxQ_RuBisCO_ESX"/>
</dbReference>
<dbReference type="GO" id="GO:0016887">
    <property type="term" value="F:ATP hydrolysis activity"/>
    <property type="evidence" value="ECO:0007669"/>
    <property type="project" value="InterPro"/>
</dbReference>
<dbReference type="InterPro" id="IPR003593">
    <property type="entry name" value="AAA+_ATPase"/>
</dbReference>
<name>A0A1I4ZZT9_9ACTN</name>